<evidence type="ECO:0000256" key="1">
    <source>
        <dbReference type="SAM" id="MobiDB-lite"/>
    </source>
</evidence>
<keyword evidence="4" id="KW-1185">Reference proteome</keyword>
<evidence type="ECO:0000259" key="2">
    <source>
        <dbReference type="Pfam" id="PF22980"/>
    </source>
</evidence>
<feature type="compositionally biased region" description="Polar residues" evidence="1">
    <location>
        <begin position="1"/>
        <end position="11"/>
    </location>
</feature>
<dbReference type="Pfam" id="PF22980">
    <property type="entry name" value="Myb_DNA-bind_8"/>
    <property type="match status" value="1"/>
</dbReference>
<dbReference type="EMBL" id="JBFXLQ010000012">
    <property type="protein sequence ID" value="KAL2868729.1"/>
    <property type="molecule type" value="Genomic_DNA"/>
</dbReference>
<feature type="region of interest" description="Disordered" evidence="1">
    <location>
        <begin position="209"/>
        <end position="234"/>
    </location>
</feature>
<evidence type="ECO:0000313" key="4">
    <source>
        <dbReference type="Proteomes" id="UP001610432"/>
    </source>
</evidence>
<gene>
    <name evidence="3" type="ORF">BJX67DRAFT_379680</name>
</gene>
<sequence length="234" mass="25857">MSSSKDSTPTPSVVRRSKTMPTDSPTAKFLYTILKQLDLKGIDWTLVASQLEISNGHAARMRYHRFKNQMEGTTATPRKRAANKSTKTAPSSSKACFQKEVSPPPLETVKSEPFTHGPYESGPYIKTEQYPQQVPSLVNIPQITSHVTPASQSRHSPVSAPVSYRQMTLGPELTMYSPTPIRPPVSMGIDQGRFSPVSWTPVKVEPEELFGKQKAETNPVKEEAAPEDSTMRGE</sequence>
<dbReference type="Proteomes" id="UP001610432">
    <property type="component" value="Unassembled WGS sequence"/>
</dbReference>
<evidence type="ECO:0000313" key="3">
    <source>
        <dbReference type="EMBL" id="KAL2868729.1"/>
    </source>
</evidence>
<feature type="domain" description="Myb-like DNA-binding" evidence="2">
    <location>
        <begin position="24"/>
        <end position="71"/>
    </location>
</feature>
<dbReference type="GeneID" id="98147706"/>
<organism evidence="3 4">
    <name type="scientific">Aspergillus lucknowensis</name>
    <dbReference type="NCBI Taxonomy" id="176173"/>
    <lineage>
        <taxon>Eukaryota</taxon>
        <taxon>Fungi</taxon>
        <taxon>Dikarya</taxon>
        <taxon>Ascomycota</taxon>
        <taxon>Pezizomycotina</taxon>
        <taxon>Eurotiomycetes</taxon>
        <taxon>Eurotiomycetidae</taxon>
        <taxon>Eurotiales</taxon>
        <taxon>Aspergillaceae</taxon>
        <taxon>Aspergillus</taxon>
        <taxon>Aspergillus subgen. Nidulantes</taxon>
    </lineage>
</organism>
<name>A0ABR4LW07_9EURO</name>
<dbReference type="InterPro" id="IPR054505">
    <property type="entry name" value="Myb_DNA-bind_8"/>
</dbReference>
<feature type="region of interest" description="Disordered" evidence="1">
    <location>
        <begin position="1"/>
        <end position="23"/>
    </location>
</feature>
<feature type="compositionally biased region" description="Low complexity" evidence="1">
    <location>
        <begin position="83"/>
        <end position="95"/>
    </location>
</feature>
<reference evidence="3 4" key="1">
    <citation type="submission" date="2024-07" db="EMBL/GenBank/DDBJ databases">
        <title>Section-level genome sequencing and comparative genomics of Aspergillus sections Usti and Cavernicolus.</title>
        <authorList>
            <consortium name="Lawrence Berkeley National Laboratory"/>
            <person name="Nybo J.L."/>
            <person name="Vesth T.C."/>
            <person name="Theobald S."/>
            <person name="Frisvad J.C."/>
            <person name="Larsen T.O."/>
            <person name="Kjaerboelling I."/>
            <person name="Rothschild-Mancinelli K."/>
            <person name="Lyhne E.K."/>
            <person name="Kogle M.E."/>
            <person name="Barry K."/>
            <person name="Clum A."/>
            <person name="Na H."/>
            <person name="Ledsgaard L."/>
            <person name="Lin J."/>
            <person name="Lipzen A."/>
            <person name="Kuo A."/>
            <person name="Riley R."/>
            <person name="Mondo S."/>
            <person name="Labutti K."/>
            <person name="Haridas S."/>
            <person name="Pangalinan J."/>
            <person name="Salamov A.A."/>
            <person name="Simmons B.A."/>
            <person name="Magnuson J.K."/>
            <person name="Chen J."/>
            <person name="Drula E."/>
            <person name="Henrissat B."/>
            <person name="Wiebenga A."/>
            <person name="Lubbers R.J."/>
            <person name="Gomes A.C."/>
            <person name="Macurrencykelacurrency M.R."/>
            <person name="Stajich J."/>
            <person name="Grigoriev I.V."/>
            <person name="Mortensen U.H."/>
            <person name="De Vries R.P."/>
            <person name="Baker S.E."/>
            <person name="Andersen M.R."/>
        </authorList>
    </citation>
    <scope>NUCLEOTIDE SEQUENCE [LARGE SCALE GENOMIC DNA]</scope>
    <source>
        <strain evidence="3 4">CBS 449.75</strain>
    </source>
</reference>
<protein>
    <recommendedName>
        <fullName evidence="2">Myb-like DNA-binding domain-containing protein</fullName>
    </recommendedName>
</protein>
<comment type="caution">
    <text evidence="3">The sequence shown here is derived from an EMBL/GenBank/DDBJ whole genome shotgun (WGS) entry which is preliminary data.</text>
</comment>
<proteinExistence type="predicted"/>
<feature type="region of interest" description="Disordered" evidence="1">
    <location>
        <begin position="70"/>
        <end position="113"/>
    </location>
</feature>
<dbReference type="RefSeq" id="XP_070887708.1">
    <property type="nucleotide sequence ID" value="XM_071032634.1"/>
</dbReference>
<accession>A0ABR4LW07</accession>